<evidence type="ECO:0000313" key="3">
    <source>
        <dbReference type="Proteomes" id="UP001330434"/>
    </source>
</evidence>
<evidence type="ECO:0000313" key="2">
    <source>
        <dbReference type="EMBL" id="WVX66098.1"/>
    </source>
</evidence>
<protein>
    <submittedName>
        <fullName evidence="2">Uncharacterized protein</fullName>
    </submittedName>
</protein>
<proteinExistence type="predicted"/>
<dbReference type="EMBL" id="CP133270">
    <property type="protein sequence ID" value="WVX66098.1"/>
    <property type="molecule type" value="Genomic_DNA"/>
</dbReference>
<name>A0ABZ2C147_9PROT</name>
<reference evidence="2 3" key="1">
    <citation type="journal article" date="2024" name="Environ. Microbiol.">
        <title>Novel evolutionary insights on the interactions of the Holosporales (Alphaproteobacteria) with eukaryotic hosts from comparative genomics.</title>
        <authorList>
            <person name="Giovannini M."/>
            <person name="Petroni G."/>
            <person name="Castelli M."/>
        </authorList>
    </citation>
    <scope>NUCLEOTIDE SEQUENCE [LARGE SCALE GENOMIC DNA]</scope>
    <source>
        <strain evidence="2 3">US_Bl 15I1</strain>
    </source>
</reference>
<feature type="compositionally biased region" description="Basic and acidic residues" evidence="1">
    <location>
        <begin position="231"/>
        <end position="277"/>
    </location>
</feature>
<dbReference type="RefSeq" id="WP_331256633.1">
    <property type="nucleotide sequence ID" value="NZ_CP133270.1"/>
</dbReference>
<accession>A0ABZ2C147</accession>
<organism evidence="2 3">
    <name type="scientific">Candidatus Bealeia paramacronuclearis</name>
    <dbReference type="NCBI Taxonomy" id="1921001"/>
    <lineage>
        <taxon>Bacteria</taxon>
        <taxon>Pseudomonadati</taxon>
        <taxon>Pseudomonadota</taxon>
        <taxon>Alphaproteobacteria</taxon>
        <taxon>Holosporales</taxon>
        <taxon>Holosporaceae</taxon>
        <taxon>Candidatus Bealeia</taxon>
    </lineage>
</organism>
<feature type="region of interest" description="Disordered" evidence="1">
    <location>
        <begin position="360"/>
        <end position="406"/>
    </location>
</feature>
<dbReference type="Proteomes" id="UP001330434">
    <property type="component" value="Chromosome"/>
</dbReference>
<feature type="region of interest" description="Disordered" evidence="1">
    <location>
        <begin position="230"/>
        <end position="277"/>
    </location>
</feature>
<keyword evidence="3" id="KW-1185">Reference proteome</keyword>
<evidence type="ECO:0000256" key="1">
    <source>
        <dbReference type="SAM" id="MobiDB-lite"/>
    </source>
</evidence>
<sequence>MEGCGFRKISFKTSKLKGVVIQSLLASTLLFSPLGATFETLVETLGLKKDTQVQTAKSKIGHLFQVEEDPKKAPSKNKVIQTTPLEKEILELHQKALLLQISDKDIWGDFLKNLSFFQGVQPSVHPAFRKNQIVEISKRVQKLQEAYSDELGKYFIRKSIPMIGEDLDTFQVIKTRYLTLFNIHSFIAAHWLTKEKSDFVAPCFILGTQLAQAKLIESVFEDEFQKQLTQQREERRKIKEEKERQKKEQAKNQKSEKKESDSKEETKEETPEIMEGPKIEGEIVEEKELPEITRSEITFFPSQVFESLKGHILPPEVNSWNSSFPLEFKDIDELIKKYQTPFDDLSAHIFPKQSPIKEEVKLDKNETEDEKKVVKTENLKLEEEAPPKDTKLELKNSKLEEEDTKKTPPFEILEKLKIFRHPGIFSTLMNQHGFEVADQYLFLKSIQLLKSMTTDTTSEKLTQKLKLAWNLHTTKGKEKNSQTSVSEEFLKAFSNWAAQNKELDIHRLKFNESSPLEMKYAHFMKQHGPKFLKMLEEKKEKEAQQLINMIVGTDGWKHHQSTLSKKEPQEKVTPLEEELRKAWTRI</sequence>
<gene>
    <name evidence="2" type="ORF">Bealeia1_00269</name>
</gene>